<dbReference type="GO" id="GO:0006597">
    <property type="term" value="P:spermine biosynthetic process"/>
    <property type="evidence" value="ECO:0007669"/>
    <property type="project" value="TreeGrafter"/>
</dbReference>
<evidence type="ECO:0000256" key="12">
    <source>
        <dbReference type="ARBA" id="ARBA00023317"/>
    </source>
</evidence>
<proteinExistence type="inferred from homology"/>
<dbReference type="Proteomes" id="UP000554482">
    <property type="component" value="Unassembled WGS sequence"/>
</dbReference>
<dbReference type="AlphaFoldDB" id="A0A7J6WRK9"/>
<dbReference type="SUPFAM" id="SSF56276">
    <property type="entry name" value="S-adenosylmethionine decarboxylase"/>
    <property type="match status" value="1"/>
</dbReference>
<gene>
    <name evidence="14" type="ORF">FRX31_010811</name>
</gene>
<dbReference type="PANTHER" id="PTHR11570">
    <property type="entry name" value="S-ADENOSYLMETHIONINE DECARBOXYLASE"/>
    <property type="match status" value="1"/>
</dbReference>
<keyword evidence="11" id="KW-0704">Schiff base</keyword>
<name>A0A7J6WRK9_THATH</name>
<evidence type="ECO:0000256" key="4">
    <source>
        <dbReference type="ARBA" id="ARBA00012357"/>
    </source>
</evidence>
<dbReference type="FunFam" id="3.30.360.50:FF:000001">
    <property type="entry name" value="S-adenosylmethionine decarboxylase proenzyme"/>
    <property type="match status" value="1"/>
</dbReference>
<comment type="similarity">
    <text evidence="3">Belongs to the eukaryotic AdoMetDC family.</text>
</comment>
<dbReference type="InterPro" id="IPR016067">
    <property type="entry name" value="S-AdoMet_deCO2ase_core"/>
</dbReference>
<comment type="catalytic activity">
    <reaction evidence="13">
        <text>S-adenosyl-L-methionine + H(+) = S-adenosyl 3-(methylsulfanyl)propylamine + CO2</text>
        <dbReference type="Rhea" id="RHEA:15981"/>
        <dbReference type="ChEBI" id="CHEBI:15378"/>
        <dbReference type="ChEBI" id="CHEBI:16526"/>
        <dbReference type="ChEBI" id="CHEBI:57443"/>
        <dbReference type="ChEBI" id="CHEBI:59789"/>
        <dbReference type="EC" id="4.1.1.50"/>
    </reaction>
</comment>
<accession>A0A7J6WRK9</accession>
<dbReference type="InterPro" id="IPR048283">
    <property type="entry name" value="AdoMetDC-like"/>
</dbReference>
<evidence type="ECO:0000256" key="6">
    <source>
        <dbReference type="ARBA" id="ARBA00022793"/>
    </source>
</evidence>
<comment type="pathway">
    <text evidence="2">Amine and polyamine biosynthesis; S-adenosylmethioninamine biosynthesis; S-adenosylmethioninamine from S-adenosyl-L-methionine: step 1/1.</text>
</comment>
<keyword evidence="15" id="KW-1185">Reference proteome</keyword>
<evidence type="ECO:0000313" key="15">
    <source>
        <dbReference type="Proteomes" id="UP000554482"/>
    </source>
</evidence>
<dbReference type="UniPathway" id="UPA00331">
    <property type="reaction ID" value="UER00451"/>
</dbReference>
<comment type="cofactor">
    <cofactor evidence="1">
        <name>pyruvate</name>
        <dbReference type="ChEBI" id="CHEBI:15361"/>
    </cofactor>
</comment>
<organism evidence="14 15">
    <name type="scientific">Thalictrum thalictroides</name>
    <name type="common">Rue-anemone</name>
    <name type="synonym">Anemone thalictroides</name>
    <dbReference type="NCBI Taxonomy" id="46969"/>
    <lineage>
        <taxon>Eukaryota</taxon>
        <taxon>Viridiplantae</taxon>
        <taxon>Streptophyta</taxon>
        <taxon>Embryophyta</taxon>
        <taxon>Tracheophyta</taxon>
        <taxon>Spermatophyta</taxon>
        <taxon>Magnoliopsida</taxon>
        <taxon>Ranunculales</taxon>
        <taxon>Ranunculaceae</taxon>
        <taxon>Thalictroideae</taxon>
        <taxon>Thalictrum</taxon>
    </lineage>
</organism>
<keyword evidence="5" id="KW-0949">S-adenosyl-L-methionine</keyword>
<keyword evidence="9" id="KW-0865">Zymogen</keyword>
<evidence type="ECO:0000256" key="10">
    <source>
        <dbReference type="ARBA" id="ARBA00023239"/>
    </source>
</evidence>
<dbReference type="GO" id="GO:0005829">
    <property type="term" value="C:cytosol"/>
    <property type="evidence" value="ECO:0007669"/>
    <property type="project" value="TreeGrafter"/>
</dbReference>
<evidence type="ECO:0000256" key="11">
    <source>
        <dbReference type="ARBA" id="ARBA00023270"/>
    </source>
</evidence>
<evidence type="ECO:0000256" key="7">
    <source>
        <dbReference type="ARBA" id="ARBA00023066"/>
    </source>
</evidence>
<evidence type="ECO:0000256" key="2">
    <source>
        <dbReference type="ARBA" id="ARBA00004911"/>
    </source>
</evidence>
<evidence type="ECO:0000256" key="3">
    <source>
        <dbReference type="ARBA" id="ARBA00008466"/>
    </source>
</evidence>
<keyword evidence="7" id="KW-0745">Spermidine biosynthesis</keyword>
<keyword evidence="6" id="KW-0210">Decarboxylase</keyword>
<protein>
    <recommendedName>
        <fullName evidence="4">adenosylmethionine decarboxylase</fullName>
        <ecNumber evidence="4">4.1.1.50</ecNumber>
    </recommendedName>
</protein>
<dbReference type="Gene3D" id="3.30.360.50">
    <property type="entry name" value="S-adenosylmethionine decarboxylase"/>
    <property type="match status" value="1"/>
</dbReference>
<evidence type="ECO:0000256" key="8">
    <source>
        <dbReference type="ARBA" id="ARBA00023115"/>
    </source>
</evidence>
<evidence type="ECO:0000256" key="13">
    <source>
        <dbReference type="ARBA" id="ARBA00048112"/>
    </source>
</evidence>
<comment type="caution">
    <text evidence="14">The sequence shown here is derived from an EMBL/GenBank/DDBJ whole genome shotgun (WGS) entry which is preliminary data.</text>
</comment>
<dbReference type="GO" id="GO:0008295">
    <property type="term" value="P:spermidine biosynthetic process"/>
    <property type="evidence" value="ECO:0007669"/>
    <property type="project" value="UniProtKB-KW"/>
</dbReference>
<dbReference type="GO" id="GO:0004014">
    <property type="term" value="F:adenosylmethionine decarboxylase activity"/>
    <property type="evidence" value="ECO:0007669"/>
    <property type="project" value="UniProtKB-EC"/>
</dbReference>
<dbReference type="OrthoDB" id="1068353at2759"/>
<keyword evidence="10" id="KW-0456">Lyase</keyword>
<evidence type="ECO:0000256" key="9">
    <source>
        <dbReference type="ARBA" id="ARBA00023145"/>
    </source>
</evidence>
<dbReference type="Pfam" id="PF01536">
    <property type="entry name" value="SAM_decarbox"/>
    <property type="match status" value="1"/>
</dbReference>
<evidence type="ECO:0000313" key="14">
    <source>
        <dbReference type="EMBL" id="KAF5199603.1"/>
    </source>
</evidence>
<keyword evidence="12" id="KW-0670">Pyruvate</keyword>
<evidence type="ECO:0000256" key="1">
    <source>
        <dbReference type="ARBA" id="ARBA00001928"/>
    </source>
</evidence>
<sequence>MTLNNPIPQSAIGFEGFEKRLEINFSEAPIFVDPQGLRALTRAQIDSILDAARCTIVSQQGALI</sequence>
<dbReference type="EC" id="4.1.1.50" evidence="4"/>
<reference evidence="14 15" key="1">
    <citation type="submission" date="2020-06" db="EMBL/GenBank/DDBJ databases">
        <title>Transcriptomic and genomic resources for Thalictrum thalictroides and T. hernandezii: Facilitating candidate gene discovery in an emerging model plant lineage.</title>
        <authorList>
            <person name="Arias T."/>
            <person name="Riano-Pachon D.M."/>
            <person name="Di Stilio V.S."/>
        </authorList>
    </citation>
    <scope>NUCLEOTIDE SEQUENCE [LARGE SCALE GENOMIC DNA]</scope>
    <source>
        <strain evidence="15">cv. WT478/WT964</strain>
        <tissue evidence="14">Leaves</tissue>
    </source>
</reference>
<evidence type="ECO:0000256" key="5">
    <source>
        <dbReference type="ARBA" id="ARBA00022691"/>
    </source>
</evidence>
<keyword evidence="8" id="KW-0620">Polyamine biosynthesis</keyword>
<dbReference type="EMBL" id="JABWDY010011721">
    <property type="protein sequence ID" value="KAF5199603.1"/>
    <property type="molecule type" value="Genomic_DNA"/>
</dbReference>
<dbReference type="PANTHER" id="PTHR11570:SF0">
    <property type="entry name" value="S-ADENOSYLMETHIONINE DECARBOXYLASE PROENZYME"/>
    <property type="match status" value="1"/>
</dbReference>